<dbReference type="Pfam" id="PF08874">
    <property type="entry name" value="DUF1835"/>
    <property type="match status" value="1"/>
</dbReference>
<reference evidence="3 4" key="1">
    <citation type="submission" date="2020-08" db="EMBL/GenBank/DDBJ databases">
        <title>Genomic Encyclopedia of Type Strains, Phase IV (KMG-IV): sequencing the most valuable type-strain genomes for metagenomic binning, comparative biology and taxonomic classification.</title>
        <authorList>
            <person name="Goeker M."/>
        </authorList>
    </citation>
    <scope>NUCLEOTIDE SEQUENCE [LARGE SCALE GENOMIC DNA]</scope>
    <source>
        <strain evidence="3 4">DSM 29007</strain>
    </source>
</reference>
<keyword evidence="4" id="KW-1185">Reference proteome</keyword>
<dbReference type="InterPro" id="IPR014973">
    <property type="entry name" value="DUF1835"/>
</dbReference>
<feature type="region of interest" description="Disordered" evidence="1">
    <location>
        <begin position="311"/>
        <end position="333"/>
    </location>
</feature>
<sequence length="333" mass="35830">MLHVTNGDHAADAIRAAGAPGPVLPWRDVLHDGPVPAGLPLAELSRIRAEFIASRGWASPEDAERSFRERDDALAAARDEDEVVLWFEHDLYDQLQLVQVLDEAARLPVRLTLINPAQYLGPSAPEQLRALFHLRAPVTPAQTALARAAWEAFRAPDPRGIQSLLETDTSALQHLGSALRRHLQQFPWTTDGLSRTERQALRSLADGPGSFAEAFAANQARESAIFLGDSSFLGVLADLGADPDPLVTWDDGAPVRALAPGVTIASVADHRLTLTDNGRAVLEGRAAWAPRTDRWLGGVHLRAGESGWRWNDDTGQIEAGTGRTGESASAASA</sequence>
<evidence type="ECO:0000313" key="4">
    <source>
        <dbReference type="Proteomes" id="UP000582837"/>
    </source>
</evidence>
<feature type="domain" description="DUF1835" evidence="2">
    <location>
        <begin position="2"/>
        <end position="115"/>
    </location>
</feature>
<organism evidence="3 4">
    <name type="scientific">Longimicrobium terrae</name>
    <dbReference type="NCBI Taxonomy" id="1639882"/>
    <lineage>
        <taxon>Bacteria</taxon>
        <taxon>Pseudomonadati</taxon>
        <taxon>Gemmatimonadota</taxon>
        <taxon>Longimicrobiia</taxon>
        <taxon>Longimicrobiales</taxon>
        <taxon>Longimicrobiaceae</taxon>
        <taxon>Longimicrobium</taxon>
    </lineage>
</organism>
<evidence type="ECO:0000256" key="1">
    <source>
        <dbReference type="SAM" id="MobiDB-lite"/>
    </source>
</evidence>
<evidence type="ECO:0000313" key="3">
    <source>
        <dbReference type="EMBL" id="MBB6070596.1"/>
    </source>
</evidence>
<dbReference type="AlphaFoldDB" id="A0A841GXX6"/>
<dbReference type="RefSeq" id="WP_170034427.1">
    <property type="nucleotide sequence ID" value="NZ_JABDTL010000001.1"/>
</dbReference>
<dbReference type="Proteomes" id="UP000582837">
    <property type="component" value="Unassembled WGS sequence"/>
</dbReference>
<evidence type="ECO:0000259" key="2">
    <source>
        <dbReference type="Pfam" id="PF08874"/>
    </source>
</evidence>
<proteinExistence type="predicted"/>
<gene>
    <name evidence="3" type="ORF">HNQ61_002217</name>
</gene>
<name>A0A841GXX6_9BACT</name>
<dbReference type="EMBL" id="JACHIA010000005">
    <property type="protein sequence ID" value="MBB6070596.1"/>
    <property type="molecule type" value="Genomic_DNA"/>
</dbReference>
<comment type="caution">
    <text evidence="3">The sequence shown here is derived from an EMBL/GenBank/DDBJ whole genome shotgun (WGS) entry which is preliminary data.</text>
</comment>
<protein>
    <recommendedName>
        <fullName evidence="2">DUF1835 domain-containing protein</fullName>
    </recommendedName>
</protein>
<feature type="compositionally biased region" description="Polar residues" evidence="1">
    <location>
        <begin position="324"/>
        <end position="333"/>
    </location>
</feature>
<accession>A0A841GXX6</accession>